<evidence type="ECO:0000313" key="3">
    <source>
        <dbReference type="EMBL" id="KAI1617248.1"/>
    </source>
</evidence>
<reference evidence="3" key="1">
    <citation type="journal article" date="2022" name="bioRxiv">
        <title>Deciphering the potential niche of two novel black yeast fungi from a biological soil crust based on their genomes, phenotypes, and melanin regulation.</title>
        <authorList>
            <consortium name="DOE Joint Genome Institute"/>
            <person name="Carr E.C."/>
            <person name="Barton Q."/>
            <person name="Grambo S."/>
            <person name="Sullivan M."/>
            <person name="Renfro C.M."/>
            <person name="Kuo A."/>
            <person name="Pangilinan J."/>
            <person name="Lipzen A."/>
            <person name="Keymanesh K."/>
            <person name="Savage E."/>
            <person name="Barry K."/>
            <person name="Grigoriev I.V."/>
            <person name="Riekhof W.R."/>
            <person name="Harris S.S."/>
        </authorList>
    </citation>
    <scope>NUCLEOTIDE SEQUENCE</scope>
    <source>
        <strain evidence="3">JF 03-4F</strain>
    </source>
</reference>
<keyword evidence="2" id="KW-0812">Transmembrane</keyword>
<proteinExistence type="predicted"/>
<feature type="compositionally biased region" description="Polar residues" evidence="1">
    <location>
        <begin position="268"/>
        <end position="280"/>
    </location>
</feature>
<gene>
    <name evidence="3" type="ORF">EDD36DRAFT_158564</name>
</gene>
<feature type="transmembrane region" description="Helical" evidence="2">
    <location>
        <begin position="12"/>
        <end position="38"/>
    </location>
</feature>
<evidence type="ECO:0000256" key="2">
    <source>
        <dbReference type="SAM" id="Phobius"/>
    </source>
</evidence>
<dbReference type="Proteomes" id="UP001203852">
    <property type="component" value="Unassembled WGS sequence"/>
</dbReference>
<keyword evidence="2" id="KW-1133">Transmembrane helix</keyword>
<keyword evidence="4" id="KW-1185">Reference proteome</keyword>
<protein>
    <submittedName>
        <fullName evidence="3">Uncharacterized protein</fullName>
    </submittedName>
</protein>
<comment type="caution">
    <text evidence="3">The sequence shown here is derived from an EMBL/GenBank/DDBJ whole genome shotgun (WGS) entry which is preliminary data.</text>
</comment>
<feature type="compositionally biased region" description="Pro residues" evidence="1">
    <location>
        <begin position="238"/>
        <end position="250"/>
    </location>
</feature>
<organism evidence="3 4">
    <name type="scientific">Exophiala viscosa</name>
    <dbReference type="NCBI Taxonomy" id="2486360"/>
    <lineage>
        <taxon>Eukaryota</taxon>
        <taxon>Fungi</taxon>
        <taxon>Dikarya</taxon>
        <taxon>Ascomycota</taxon>
        <taxon>Pezizomycotina</taxon>
        <taxon>Eurotiomycetes</taxon>
        <taxon>Chaetothyriomycetidae</taxon>
        <taxon>Chaetothyriales</taxon>
        <taxon>Herpotrichiellaceae</taxon>
        <taxon>Exophiala</taxon>
    </lineage>
</organism>
<dbReference type="EMBL" id="MU404351">
    <property type="protein sequence ID" value="KAI1617248.1"/>
    <property type="molecule type" value="Genomic_DNA"/>
</dbReference>
<accession>A0AAN6E3R4</accession>
<evidence type="ECO:0000313" key="4">
    <source>
        <dbReference type="Proteomes" id="UP001203852"/>
    </source>
</evidence>
<sequence>MASQQQNQDSSLAISPALIVGIVIAVSFATTIIVASVYGYCRKRRETSADDEIGENEAPIFNPNRVRTAGQTARLKEVRWINNMYAWEEGRHAKLETGELRRATMLLGKQSGQSRGWDEWSSIEEQTSTRHILGRSAGGCAGAHLIYNIDDPYASSSRHRLSHQALPRYSSVLLPQPIRRNSIRNSRLRHKYQEQGDVEPRKQMTNTKFESIALAPSQGRNGNIQSLTPGIQNFTPNEPYPQPPVLPPSPGSIVYSDHEGTNEHGLADTTTLQATDSNLSQDEVKNMIQEWEKVNGRFARTA</sequence>
<feature type="region of interest" description="Disordered" evidence="1">
    <location>
        <begin position="231"/>
        <end position="280"/>
    </location>
</feature>
<dbReference type="AlphaFoldDB" id="A0AAN6E3R4"/>
<feature type="compositionally biased region" description="Basic and acidic residues" evidence="1">
    <location>
        <begin position="256"/>
        <end position="266"/>
    </location>
</feature>
<keyword evidence="2" id="KW-0472">Membrane</keyword>
<name>A0AAN6E3R4_9EURO</name>
<evidence type="ECO:0000256" key="1">
    <source>
        <dbReference type="SAM" id="MobiDB-lite"/>
    </source>
</evidence>